<reference evidence="2" key="1">
    <citation type="journal article" date="2014" name="Int. J. Syst. Evol. Microbiol.">
        <title>Complete genome sequence of Corynebacterium casei LMG S-19264T (=DSM 44701T), isolated from a smear-ripened cheese.</title>
        <authorList>
            <consortium name="US DOE Joint Genome Institute (JGI-PGF)"/>
            <person name="Walter F."/>
            <person name="Albersmeier A."/>
            <person name="Kalinowski J."/>
            <person name="Ruckert C."/>
        </authorList>
    </citation>
    <scope>NUCLEOTIDE SEQUENCE</scope>
    <source>
        <strain evidence="2">CGMCC 1.15880</strain>
    </source>
</reference>
<dbReference type="Pfam" id="PF01243">
    <property type="entry name" value="PNPOx_N"/>
    <property type="match status" value="1"/>
</dbReference>
<dbReference type="AlphaFoldDB" id="A0A916VSI3"/>
<reference evidence="2" key="2">
    <citation type="submission" date="2020-09" db="EMBL/GenBank/DDBJ databases">
        <authorList>
            <person name="Sun Q."/>
            <person name="Zhou Y."/>
        </authorList>
    </citation>
    <scope>NUCLEOTIDE SEQUENCE</scope>
    <source>
        <strain evidence="2">CGMCC 1.15880</strain>
    </source>
</reference>
<protein>
    <recommendedName>
        <fullName evidence="1">Pyridoxamine 5'-phosphate oxidase N-terminal domain-containing protein</fullName>
    </recommendedName>
</protein>
<dbReference type="EMBL" id="BMKA01000007">
    <property type="protein sequence ID" value="GGA30277.1"/>
    <property type="molecule type" value="Genomic_DNA"/>
</dbReference>
<dbReference type="Gene3D" id="2.30.110.10">
    <property type="entry name" value="Electron Transport, Fmn-binding Protein, Chain A"/>
    <property type="match status" value="1"/>
</dbReference>
<comment type="caution">
    <text evidence="2">The sequence shown here is derived from an EMBL/GenBank/DDBJ whole genome shotgun (WGS) entry which is preliminary data.</text>
</comment>
<sequence length="152" mass="16992">MKLPKSAIETIEMWRLGFVATVTAGGRPNVSPKGTFVVLDEQTIAFGEIRSPQTITNLTNMPELEVNFVDQFTRKGVRVRGEAQMVRRGTEEFDTLIGHWETLWGDLAARINVIVKIPVSEAKPLSTPPYDDGATEAEMIATYKTKFAEFYP</sequence>
<accession>A0A916VSI3</accession>
<dbReference type="InterPro" id="IPR011576">
    <property type="entry name" value="Pyridox_Oxase_N"/>
</dbReference>
<dbReference type="InterPro" id="IPR012349">
    <property type="entry name" value="Split_barrel_FMN-bd"/>
</dbReference>
<feature type="domain" description="Pyridoxamine 5'-phosphate oxidase N-terminal" evidence="1">
    <location>
        <begin position="10"/>
        <end position="96"/>
    </location>
</feature>
<organism evidence="2 3">
    <name type="scientific">Neptunicoccus cionae</name>
    <dbReference type="NCBI Taxonomy" id="2035344"/>
    <lineage>
        <taxon>Bacteria</taxon>
        <taxon>Pseudomonadati</taxon>
        <taxon>Pseudomonadota</taxon>
        <taxon>Alphaproteobacteria</taxon>
        <taxon>Rhodobacterales</taxon>
        <taxon>Paracoccaceae</taxon>
        <taxon>Neptunicoccus</taxon>
    </lineage>
</organism>
<gene>
    <name evidence="2" type="ORF">GCM10011498_34310</name>
</gene>
<keyword evidence="3" id="KW-1185">Reference proteome</keyword>
<dbReference type="PANTHER" id="PTHR40660">
    <property type="entry name" value="5'-PHOSPHATE OXIDASE PUTATIVE DOMAIN-CONTAINING PROTEIN-RELATED"/>
    <property type="match status" value="1"/>
</dbReference>
<dbReference type="Proteomes" id="UP000628017">
    <property type="component" value="Unassembled WGS sequence"/>
</dbReference>
<evidence type="ECO:0000259" key="1">
    <source>
        <dbReference type="Pfam" id="PF01243"/>
    </source>
</evidence>
<dbReference type="RefSeq" id="WP_188678239.1">
    <property type="nucleotide sequence ID" value="NZ_BMKA01000007.1"/>
</dbReference>
<evidence type="ECO:0000313" key="3">
    <source>
        <dbReference type="Proteomes" id="UP000628017"/>
    </source>
</evidence>
<name>A0A916VSI3_9RHOB</name>
<dbReference type="SUPFAM" id="SSF50475">
    <property type="entry name" value="FMN-binding split barrel"/>
    <property type="match status" value="1"/>
</dbReference>
<proteinExistence type="predicted"/>
<evidence type="ECO:0000313" key="2">
    <source>
        <dbReference type="EMBL" id="GGA30277.1"/>
    </source>
</evidence>
<dbReference type="PANTHER" id="PTHR40660:SF1">
    <property type="entry name" value="5'-PHOSPHATE OXIDASE PUTATIVE DOMAIN-CONTAINING PROTEIN-RELATED"/>
    <property type="match status" value="1"/>
</dbReference>